<gene>
    <name evidence="1" type="ORF">P256_02455</name>
</gene>
<sequence length="84" mass="9602">MNNLYITLVSDDMHVLHLQKIEDITKRNHQVSTHTLWMDINDATLIDFSIYSALANVKQGDLLTLKDKEYRVSQISSISPLEAS</sequence>
<protein>
    <submittedName>
        <fullName evidence="1">Uncharacterized protein</fullName>
    </submittedName>
</protein>
<name>V2TFA8_9GAMM</name>
<dbReference type="EMBL" id="AYER01000012">
    <property type="protein sequence ID" value="ESK36662.1"/>
    <property type="molecule type" value="Genomic_DNA"/>
</dbReference>
<dbReference type="RefSeq" id="WP_023274064.1">
    <property type="nucleotide sequence ID" value="NZ_KI530738.1"/>
</dbReference>
<organism evidence="1 2">
    <name type="scientific">Acinetobacter nectaris CIP 110549</name>
    <dbReference type="NCBI Taxonomy" id="1392540"/>
    <lineage>
        <taxon>Bacteria</taxon>
        <taxon>Pseudomonadati</taxon>
        <taxon>Pseudomonadota</taxon>
        <taxon>Gammaproteobacteria</taxon>
        <taxon>Moraxellales</taxon>
        <taxon>Moraxellaceae</taxon>
        <taxon>Acinetobacter</taxon>
    </lineage>
</organism>
<evidence type="ECO:0000313" key="2">
    <source>
        <dbReference type="Proteomes" id="UP000023785"/>
    </source>
</evidence>
<proteinExistence type="predicted"/>
<comment type="caution">
    <text evidence="1">The sequence shown here is derived from an EMBL/GenBank/DDBJ whole genome shotgun (WGS) entry which is preliminary data.</text>
</comment>
<dbReference type="PATRIC" id="fig|1392540.3.peg.2371"/>
<keyword evidence="2" id="KW-1185">Reference proteome</keyword>
<dbReference type="Proteomes" id="UP000023785">
    <property type="component" value="Unassembled WGS sequence"/>
</dbReference>
<dbReference type="AlphaFoldDB" id="V2TFA8"/>
<evidence type="ECO:0000313" key="1">
    <source>
        <dbReference type="EMBL" id="ESK36662.1"/>
    </source>
</evidence>
<accession>V2TFA8</accession>
<reference evidence="1 2" key="1">
    <citation type="submission" date="2013-10" db="EMBL/GenBank/DDBJ databases">
        <title>The Genome Sequence of Acinetobacter nectaris CIP 110549.</title>
        <authorList>
            <consortium name="The Broad Institute Genomics Platform"/>
            <consortium name="The Broad Institute Genome Sequencing Center for Infectious Disease"/>
            <person name="Cerqueira G."/>
            <person name="Feldgarden M."/>
            <person name="Courvalin P."/>
            <person name="Grillot-Courvalin C."/>
            <person name="Clermont D."/>
            <person name="Rocha E."/>
            <person name="Yoon E.-J."/>
            <person name="Nemec A."/>
            <person name="Young S.K."/>
            <person name="Zeng Q."/>
            <person name="Gargeya S."/>
            <person name="Fitzgerald M."/>
            <person name="Abouelleil A."/>
            <person name="Alvarado L."/>
            <person name="Berlin A.M."/>
            <person name="Chapman S.B."/>
            <person name="Gainer-Dewar J."/>
            <person name="Goldberg J."/>
            <person name="Gnerre S."/>
            <person name="Griggs A."/>
            <person name="Gujja S."/>
            <person name="Hansen M."/>
            <person name="Howarth C."/>
            <person name="Imamovic A."/>
            <person name="Ireland A."/>
            <person name="Larimer J."/>
            <person name="McCowan C."/>
            <person name="Murphy C."/>
            <person name="Pearson M."/>
            <person name="Poon T.W."/>
            <person name="Priest M."/>
            <person name="Roberts A."/>
            <person name="Saif S."/>
            <person name="Shea T."/>
            <person name="Sykes S."/>
            <person name="Wortman J."/>
            <person name="Nusbaum C."/>
            <person name="Birren B."/>
        </authorList>
    </citation>
    <scope>NUCLEOTIDE SEQUENCE [LARGE SCALE GENOMIC DNA]</scope>
    <source>
        <strain evidence="1 2">CIP 110549</strain>
    </source>
</reference>
<dbReference type="HOGENOM" id="CLU_2520106_0_0_6"/>